<feature type="transmembrane region" description="Helical" evidence="8">
    <location>
        <begin position="847"/>
        <end position="867"/>
    </location>
</feature>
<dbReference type="EMBL" id="QZCH01000001">
    <property type="protein sequence ID" value="RJG51508.1"/>
    <property type="molecule type" value="Genomic_DNA"/>
</dbReference>
<dbReference type="FunFam" id="1.20.1640.10:FF:000001">
    <property type="entry name" value="Efflux pump membrane transporter"/>
    <property type="match status" value="1"/>
</dbReference>
<dbReference type="OrthoDB" id="9757904at2"/>
<dbReference type="InterPro" id="IPR027463">
    <property type="entry name" value="AcrB_DN_DC_subdom"/>
</dbReference>
<proteinExistence type="predicted"/>
<feature type="transmembrane region" description="Helical" evidence="8">
    <location>
        <begin position="429"/>
        <end position="449"/>
    </location>
</feature>
<feature type="transmembrane region" description="Helical" evidence="8">
    <location>
        <begin position="357"/>
        <end position="378"/>
    </location>
</feature>
<feature type="transmembrane region" description="Helical" evidence="8">
    <location>
        <begin position="874"/>
        <end position="894"/>
    </location>
</feature>
<organism evidence="9 10">
    <name type="scientific">Motilimonas pumila</name>
    <dbReference type="NCBI Taxonomy" id="2303987"/>
    <lineage>
        <taxon>Bacteria</taxon>
        <taxon>Pseudomonadati</taxon>
        <taxon>Pseudomonadota</taxon>
        <taxon>Gammaproteobacteria</taxon>
        <taxon>Alteromonadales</taxon>
        <taxon>Alteromonadales genera incertae sedis</taxon>
        <taxon>Motilimonas</taxon>
    </lineage>
</organism>
<dbReference type="GO" id="GO:0042910">
    <property type="term" value="F:xenobiotic transmembrane transporter activity"/>
    <property type="evidence" value="ECO:0007669"/>
    <property type="project" value="TreeGrafter"/>
</dbReference>
<dbReference type="PRINTS" id="PR00702">
    <property type="entry name" value="ACRIFLAVINRP"/>
</dbReference>
<dbReference type="Gene3D" id="3.30.2090.10">
    <property type="entry name" value="Multidrug efflux transporter AcrB TolC docking domain, DN and DC subdomains"/>
    <property type="match status" value="2"/>
</dbReference>
<evidence type="ECO:0000256" key="1">
    <source>
        <dbReference type="ARBA" id="ARBA00004429"/>
    </source>
</evidence>
<evidence type="ECO:0000256" key="7">
    <source>
        <dbReference type="ARBA" id="ARBA00023136"/>
    </source>
</evidence>
<dbReference type="InterPro" id="IPR001036">
    <property type="entry name" value="Acrflvin-R"/>
</dbReference>
<reference evidence="9 10" key="2">
    <citation type="submission" date="2019-01" db="EMBL/GenBank/DDBJ databases">
        <title>Motilimonas pumilus sp. nov., isolated from the gut of sea cucumber (Apostichopus japonicus).</title>
        <authorList>
            <person name="Wang F.-Q."/>
            <person name="Ren L.-H."/>
            <person name="Lin Y.-W."/>
            <person name="Sun G.-H."/>
            <person name="Du Z.-J."/>
            <person name="Zhao J.-X."/>
            <person name="Liu X.-J."/>
            <person name="Liu L.-J."/>
        </authorList>
    </citation>
    <scope>NUCLEOTIDE SEQUENCE [LARGE SCALE GENOMIC DNA]</scope>
    <source>
        <strain evidence="9 10">PLHSC7-2</strain>
    </source>
</reference>
<feature type="transmembrane region" description="Helical" evidence="8">
    <location>
        <begin position="945"/>
        <end position="966"/>
    </location>
</feature>
<keyword evidence="5 8" id="KW-0812">Transmembrane</keyword>
<dbReference type="SUPFAM" id="SSF82693">
    <property type="entry name" value="Multidrug efflux transporter AcrB pore domain, PN1, PN2, PC1 and PC2 subdomains"/>
    <property type="match status" value="3"/>
</dbReference>
<keyword evidence="4" id="KW-0997">Cell inner membrane</keyword>
<dbReference type="AlphaFoldDB" id="A0A418YKJ9"/>
<evidence type="ECO:0000313" key="9">
    <source>
        <dbReference type="EMBL" id="RJG51508.1"/>
    </source>
</evidence>
<evidence type="ECO:0000256" key="4">
    <source>
        <dbReference type="ARBA" id="ARBA00022519"/>
    </source>
</evidence>
<name>A0A418YKJ9_9GAMM</name>
<comment type="subcellular location">
    <subcellularLocation>
        <location evidence="1">Cell inner membrane</location>
        <topology evidence="1">Multi-pass membrane protein</topology>
    </subcellularLocation>
</comment>
<dbReference type="Gene3D" id="3.30.70.1320">
    <property type="entry name" value="Multidrug efflux transporter AcrB pore domain like"/>
    <property type="match status" value="1"/>
</dbReference>
<feature type="transmembrane region" description="Helical" evidence="8">
    <location>
        <begin position="525"/>
        <end position="542"/>
    </location>
</feature>
<dbReference type="Pfam" id="PF00873">
    <property type="entry name" value="ACR_tran"/>
    <property type="match status" value="1"/>
</dbReference>
<evidence type="ECO:0000256" key="6">
    <source>
        <dbReference type="ARBA" id="ARBA00022989"/>
    </source>
</evidence>
<feature type="transmembrane region" description="Helical" evidence="8">
    <location>
        <begin position="978"/>
        <end position="1001"/>
    </location>
</feature>
<feature type="transmembrane region" description="Helical" evidence="8">
    <location>
        <begin position="332"/>
        <end position="350"/>
    </location>
</feature>
<dbReference type="Proteomes" id="UP000283255">
    <property type="component" value="Unassembled WGS sequence"/>
</dbReference>
<dbReference type="PANTHER" id="PTHR32063">
    <property type="match status" value="1"/>
</dbReference>
<gene>
    <name evidence="9" type="ORF">D1Z90_01900</name>
</gene>
<keyword evidence="7 8" id="KW-0472">Membrane</keyword>
<keyword evidence="3" id="KW-1003">Cell membrane</keyword>
<evidence type="ECO:0000313" key="10">
    <source>
        <dbReference type="Proteomes" id="UP000283255"/>
    </source>
</evidence>
<dbReference type="Gene3D" id="3.30.70.1440">
    <property type="entry name" value="Multidrug efflux transporter AcrB pore domain"/>
    <property type="match status" value="1"/>
</dbReference>
<dbReference type="Gene3D" id="3.30.70.1430">
    <property type="entry name" value="Multidrug efflux transporter AcrB pore domain"/>
    <property type="match status" value="2"/>
</dbReference>
<dbReference type="RefSeq" id="WP_119909032.1">
    <property type="nucleotide sequence ID" value="NZ_QZCH01000001.1"/>
</dbReference>
<keyword evidence="2" id="KW-0813">Transport</keyword>
<feature type="transmembrane region" description="Helical" evidence="8">
    <location>
        <begin position="461"/>
        <end position="479"/>
    </location>
</feature>
<dbReference type="Gene3D" id="1.20.1640.10">
    <property type="entry name" value="Multidrug efflux transporter AcrB transmembrane domain"/>
    <property type="match status" value="2"/>
</dbReference>
<reference evidence="9 10" key="1">
    <citation type="submission" date="2018-09" db="EMBL/GenBank/DDBJ databases">
        <authorList>
            <person name="Wang F."/>
        </authorList>
    </citation>
    <scope>NUCLEOTIDE SEQUENCE [LARGE SCALE GENOMIC DNA]</scope>
    <source>
        <strain evidence="9 10">PLHSC7-2</strain>
    </source>
</reference>
<evidence type="ECO:0000256" key="3">
    <source>
        <dbReference type="ARBA" id="ARBA00022475"/>
    </source>
</evidence>
<dbReference type="SUPFAM" id="SSF82866">
    <property type="entry name" value="Multidrug efflux transporter AcrB transmembrane domain"/>
    <property type="match status" value="2"/>
</dbReference>
<evidence type="ECO:0000256" key="8">
    <source>
        <dbReference type="SAM" id="Phobius"/>
    </source>
</evidence>
<accession>A0A418YKJ9</accession>
<evidence type="ECO:0000256" key="5">
    <source>
        <dbReference type="ARBA" id="ARBA00022692"/>
    </source>
</evidence>
<evidence type="ECO:0000256" key="2">
    <source>
        <dbReference type="ARBA" id="ARBA00022448"/>
    </source>
</evidence>
<dbReference type="SUPFAM" id="SSF82714">
    <property type="entry name" value="Multidrug efflux transporter AcrB TolC docking domain, DN and DC subdomains"/>
    <property type="match status" value="2"/>
</dbReference>
<dbReference type="PANTHER" id="PTHR32063:SF28">
    <property type="entry name" value="BLR2861 PROTEIN"/>
    <property type="match status" value="1"/>
</dbReference>
<protein>
    <submittedName>
        <fullName evidence="9">Transporter</fullName>
    </submittedName>
</protein>
<keyword evidence="10" id="KW-1185">Reference proteome</keyword>
<sequence>MKFTDIFIRRPVLAVSISLLLLILGLQAISKLQVREYPELTNTTITVSTAYYGAPAEVIQGFITQPLQQAIAESDNLDFLESKSQMGNSTITAYMKIGSDSDAALSEIMSKVNSVRARLPKEALDPSVSRSTGSSTSIMYISFSSDSLNQAQIADYLKRTAQPKMVTVAGVSKANVWGPELSIRVWLDPNKLAAHNLSAAEVTSALQANNFRAAPGQVKSRFKAINVEANTSLVSKHEFEQLIVASRPQGIVRLTDIAEIEIGALRQTSKARSDGSNSIMMAIDPTPTANPLTVAKAMRDILPEVENSLPDNIKMMLVYDSTEYIESSINEVLFTILEATFIVVVVIFFFMGSLRAVIIPVIAIPLSLVGVCLAMQMLGFSINLLTLLAMVLAIGLVVDDAIVVVENIDRHLRQGASPFNAAIAGTREIAVPVISMTVTLAAVYSPIALLGGLTGALFKEFALTLAGAVVVSGIVALTLSPMMCAQILKSQQGNHNKLEQGIHHFLDRLDHYYLKMLDGTLRNRGAVILFALVVMASLYPLFSISKQELAPAEDKGAAMMIANAPPSVNIDYLDAYSQEISKRGLAHPDVAGTIMISGVPSNTQSLGIFRMELWEDREQSLTQTMNDLKAATQDIAGVNAIAFPMAVLPGAGGGFPIQFVIKGVSDYETLQALAQTIQQKAMASGLLVFSDLDLKFETGRLSISVNHDKAGAYGVTMQDIASTLASLMGDGYINHVNIDGRSYEVVPQVARKDRLTPEKLDQYYVRTPKGASVPLSNLIDFSINGEPAALVQMDQANAVTLSAVMMPGKTMGDAIAFLQQTADEVLPRGFEIDFKGESRQYIQEGSALYMTFVLALAIIFLVLAAQFESWKDPLVIMFTVPLAICGALLVMGWGVSSMNIYTQIGLITLVGLITKHGILMCEVAKEQQIQHGDDRTQAIRVAAKVRLRAILMTTISMVAGLVPLLLATGPGAAARFDIGIIICAGLSIGTLFTLFVLPTIYTLMGTQHKPLPEVAH</sequence>
<feature type="transmembrane region" description="Helical" evidence="8">
    <location>
        <begin position="384"/>
        <end position="408"/>
    </location>
</feature>
<comment type="caution">
    <text evidence="9">The sequence shown here is derived from an EMBL/GenBank/DDBJ whole genome shotgun (WGS) entry which is preliminary data.</text>
</comment>
<dbReference type="GO" id="GO:0005886">
    <property type="term" value="C:plasma membrane"/>
    <property type="evidence" value="ECO:0007669"/>
    <property type="project" value="UniProtKB-SubCell"/>
</dbReference>
<keyword evidence="6 8" id="KW-1133">Transmembrane helix</keyword>